<evidence type="ECO:0000256" key="3">
    <source>
        <dbReference type="ARBA" id="ARBA00022840"/>
    </source>
</evidence>
<dbReference type="Proteomes" id="UP000238196">
    <property type="component" value="Unassembled WGS sequence"/>
</dbReference>
<evidence type="ECO:0000313" key="6">
    <source>
        <dbReference type="Proteomes" id="UP000238196"/>
    </source>
</evidence>
<evidence type="ECO:0000256" key="2">
    <source>
        <dbReference type="ARBA" id="ARBA00022801"/>
    </source>
</evidence>
<feature type="domain" description="Carboxyltransferase" evidence="4">
    <location>
        <begin position="3"/>
        <end position="206"/>
    </location>
</feature>
<evidence type="ECO:0000256" key="1">
    <source>
        <dbReference type="ARBA" id="ARBA00022741"/>
    </source>
</evidence>
<dbReference type="InterPro" id="IPR003833">
    <property type="entry name" value="CT_C_D"/>
</dbReference>
<protein>
    <submittedName>
        <fullName evidence="5">Allophanate hydrolase</fullName>
    </submittedName>
</protein>
<dbReference type="Pfam" id="PF02682">
    <property type="entry name" value="CT_C_D"/>
    <property type="match status" value="1"/>
</dbReference>
<evidence type="ECO:0000313" key="5">
    <source>
        <dbReference type="EMBL" id="PPC77783.1"/>
    </source>
</evidence>
<dbReference type="SMART" id="SM00796">
    <property type="entry name" value="AHS1"/>
    <property type="match status" value="1"/>
</dbReference>
<organism evidence="5 6">
    <name type="scientific">Proteobacteria bacterium 228</name>
    <dbReference type="NCBI Taxonomy" id="2083153"/>
    <lineage>
        <taxon>Bacteria</taxon>
        <taxon>Pseudomonadati</taxon>
        <taxon>Pseudomonadota</taxon>
    </lineage>
</organism>
<dbReference type="Gene3D" id="2.40.100.10">
    <property type="entry name" value="Cyclophilin-like"/>
    <property type="match status" value="1"/>
</dbReference>
<proteinExistence type="predicted"/>
<dbReference type="Gene3D" id="3.30.1360.40">
    <property type="match status" value="1"/>
</dbReference>
<dbReference type="NCBIfam" id="TIGR00370">
    <property type="entry name" value="5-oxoprolinase subunit PxpB"/>
    <property type="match status" value="1"/>
</dbReference>
<evidence type="ECO:0000259" key="4">
    <source>
        <dbReference type="SMART" id="SM00796"/>
    </source>
</evidence>
<dbReference type="OrthoDB" id="9778567at2"/>
<keyword evidence="1" id="KW-0547">Nucleotide-binding</keyword>
<sequence>MLWRAQIVGVDALMLYFGDRIDEKLSPLILEAKHRLQSGLAERLVEVVPSYTSLYLQYDLLRDDHASFLSAVEHCLHSLDVDSADKVAGVIKHIPVYYSQESGPDLSNLAQRHGLAVEEVIALHTSKIYVTFAIGFTPGFAFLGQVDARIATPRISTPRTKVPMGSVGIADTQTGIYPSVTPGGWNLIGRTPLLMFDADRSAPAFLQVGDRVQFTAIDRDTYLLQGGML</sequence>
<dbReference type="InterPro" id="IPR010016">
    <property type="entry name" value="PxpB"/>
</dbReference>
<dbReference type="PANTHER" id="PTHR34698">
    <property type="entry name" value="5-OXOPROLINASE SUBUNIT B"/>
    <property type="match status" value="1"/>
</dbReference>
<dbReference type="EMBL" id="PRLP01000025">
    <property type="protein sequence ID" value="PPC77783.1"/>
    <property type="molecule type" value="Genomic_DNA"/>
</dbReference>
<reference evidence="5 6" key="1">
    <citation type="submission" date="2018-02" db="EMBL/GenBank/DDBJ databases">
        <title>novel marine gammaproteobacteria from coastal saline agro ecosystem.</title>
        <authorList>
            <person name="Krishnan R."/>
            <person name="Ramesh Kumar N."/>
        </authorList>
    </citation>
    <scope>NUCLEOTIDE SEQUENCE [LARGE SCALE GENOMIC DNA]</scope>
    <source>
        <strain evidence="5 6">228</strain>
    </source>
</reference>
<gene>
    <name evidence="5" type="ORF">C4K68_08325</name>
</gene>
<dbReference type="PANTHER" id="PTHR34698:SF2">
    <property type="entry name" value="5-OXOPROLINASE SUBUNIT B"/>
    <property type="match status" value="1"/>
</dbReference>
<dbReference type="SUPFAM" id="SSF50891">
    <property type="entry name" value="Cyclophilin-like"/>
    <property type="match status" value="1"/>
</dbReference>
<accession>A0A2S5KST4</accession>
<dbReference type="GO" id="GO:0005524">
    <property type="term" value="F:ATP binding"/>
    <property type="evidence" value="ECO:0007669"/>
    <property type="project" value="UniProtKB-KW"/>
</dbReference>
<dbReference type="InterPro" id="IPR029000">
    <property type="entry name" value="Cyclophilin-like_dom_sf"/>
</dbReference>
<comment type="caution">
    <text evidence="5">The sequence shown here is derived from an EMBL/GenBank/DDBJ whole genome shotgun (WGS) entry which is preliminary data.</text>
</comment>
<keyword evidence="3" id="KW-0067">ATP-binding</keyword>
<name>A0A2S5KST4_9PROT</name>
<dbReference type="SUPFAM" id="SSF160467">
    <property type="entry name" value="PH0987 N-terminal domain-like"/>
    <property type="match status" value="1"/>
</dbReference>
<keyword evidence="2 5" id="KW-0378">Hydrolase</keyword>
<dbReference type="GO" id="GO:0016787">
    <property type="term" value="F:hydrolase activity"/>
    <property type="evidence" value="ECO:0007669"/>
    <property type="project" value="UniProtKB-KW"/>
</dbReference>
<dbReference type="AlphaFoldDB" id="A0A2S5KST4"/>